<dbReference type="Pfam" id="PF00892">
    <property type="entry name" value="EamA"/>
    <property type="match status" value="1"/>
</dbReference>
<dbReference type="EMBL" id="RIBZ01000023">
    <property type="protein sequence ID" value="RNG38374.1"/>
    <property type="molecule type" value="Genomic_DNA"/>
</dbReference>
<dbReference type="AlphaFoldDB" id="A0A3M8X9U8"/>
<evidence type="ECO:0000256" key="1">
    <source>
        <dbReference type="ARBA" id="ARBA00007362"/>
    </source>
</evidence>
<keyword evidence="3" id="KW-0472">Membrane</keyword>
<sequence>MVPALSVLMVLLLAAGWLMSARLVDGVPALAVASGRTAASFLAISAIAALRPRSWPDVRKGFGRPGGFVLLAFLGFFAYYSGTLLGIGRIGASRVGLIVSLLPCVTFVIGIVAFGERGTVRKVCGTLLAVAAACGYAVADGAGGDAAADGATLSAGVLLALGGTFTYALYGYVYRQRMADISPLAALPAITGAGAVMLGLTTAVFVPMGGVTAADWGGVALLGAGLTAPVFLISHELILRKGPLHTSAVALVVPFLIRLGEWALGWAGAPGPLVLVLIVACSAGVWLTVGGSRRAQTPATGSGTTDDTGEGAGVPQIRGTS</sequence>
<protein>
    <submittedName>
        <fullName evidence="5">DMT family transporter</fullName>
    </submittedName>
</protein>
<feature type="transmembrane region" description="Helical" evidence="3">
    <location>
        <begin position="62"/>
        <end position="80"/>
    </location>
</feature>
<reference evidence="5 6" key="1">
    <citation type="submission" date="2018-11" db="EMBL/GenBank/DDBJ databases">
        <title>The Potential of Streptomyces as Biocontrol Agents against the Tomato grey mould, Botrytis cinerea (Gray mold) Frontiers in Microbiology.</title>
        <authorList>
            <person name="Li D."/>
        </authorList>
    </citation>
    <scope>NUCLEOTIDE SEQUENCE [LARGE SCALE GENOMIC DNA]</scope>
    <source>
        <strain evidence="5 6">NEAU-LD23</strain>
    </source>
</reference>
<feature type="transmembrane region" description="Helical" evidence="3">
    <location>
        <begin position="185"/>
        <end position="207"/>
    </location>
</feature>
<dbReference type="InterPro" id="IPR037185">
    <property type="entry name" value="EmrE-like"/>
</dbReference>
<keyword evidence="6" id="KW-1185">Reference proteome</keyword>
<feature type="transmembrane region" description="Helical" evidence="3">
    <location>
        <begin position="213"/>
        <end position="232"/>
    </location>
</feature>
<dbReference type="GO" id="GO:0016020">
    <property type="term" value="C:membrane"/>
    <property type="evidence" value="ECO:0007669"/>
    <property type="project" value="InterPro"/>
</dbReference>
<organism evidence="5 6">
    <name type="scientific">Streptomyces botrytidirepellens</name>
    <dbReference type="NCBI Taxonomy" id="2486417"/>
    <lineage>
        <taxon>Bacteria</taxon>
        <taxon>Bacillati</taxon>
        <taxon>Actinomycetota</taxon>
        <taxon>Actinomycetes</taxon>
        <taxon>Kitasatosporales</taxon>
        <taxon>Streptomycetaceae</taxon>
        <taxon>Streptomyces</taxon>
    </lineage>
</organism>
<keyword evidence="3" id="KW-1133">Transmembrane helix</keyword>
<name>A0A3M8X9U8_9ACTN</name>
<feature type="domain" description="EamA" evidence="4">
    <location>
        <begin position="5"/>
        <end position="134"/>
    </location>
</feature>
<feature type="transmembrane region" description="Helical" evidence="3">
    <location>
        <begin position="244"/>
        <end position="264"/>
    </location>
</feature>
<feature type="compositionally biased region" description="Low complexity" evidence="2">
    <location>
        <begin position="297"/>
        <end position="306"/>
    </location>
</feature>
<evidence type="ECO:0000256" key="2">
    <source>
        <dbReference type="SAM" id="MobiDB-lite"/>
    </source>
</evidence>
<feature type="transmembrane region" description="Helical" evidence="3">
    <location>
        <begin position="151"/>
        <end position="173"/>
    </location>
</feature>
<gene>
    <name evidence="5" type="ORF">EEJ42_01265</name>
</gene>
<feature type="transmembrane region" description="Helical" evidence="3">
    <location>
        <begin position="92"/>
        <end position="114"/>
    </location>
</feature>
<comment type="similarity">
    <text evidence="1">Belongs to the EamA transporter family.</text>
</comment>
<proteinExistence type="inferred from homology"/>
<evidence type="ECO:0000313" key="5">
    <source>
        <dbReference type="EMBL" id="RNG38374.1"/>
    </source>
</evidence>
<accession>A0A3M8X9U8</accession>
<evidence type="ECO:0000313" key="6">
    <source>
        <dbReference type="Proteomes" id="UP000275401"/>
    </source>
</evidence>
<feature type="transmembrane region" description="Helical" evidence="3">
    <location>
        <begin position="30"/>
        <end position="50"/>
    </location>
</feature>
<dbReference type="InterPro" id="IPR000620">
    <property type="entry name" value="EamA_dom"/>
</dbReference>
<comment type="caution">
    <text evidence="5">The sequence shown here is derived from an EMBL/GenBank/DDBJ whole genome shotgun (WGS) entry which is preliminary data.</text>
</comment>
<feature type="region of interest" description="Disordered" evidence="2">
    <location>
        <begin position="293"/>
        <end position="321"/>
    </location>
</feature>
<feature type="transmembrane region" description="Helical" evidence="3">
    <location>
        <begin position="270"/>
        <end position="289"/>
    </location>
</feature>
<keyword evidence="3" id="KW-0812">Transmembrane</keyword>
<evidence type="ECO:0000259" key="4">
    <source>
        <dbReference type="Pfam" id="PF00892"/>
    </source>
</evidence>
<dbReference type="Proteomes" id="UP000275401">
    <property type="component" value="Unassembled WGS sequence"/>
</dbReference>
<evidence type="ECO:0000256" key="3">
    <source>
        <dbReference type="SAM" id="Phobius"/>
    </source>
</evidence>
<dbReference type="SUPFAM" id="SSF103481">
    <property type="entry name" value="Multidrug resistance efflux transporter EmrE"/>
    <property type="match status" value="1"/>
</dbReference>